<dbReference type="InterPro" id="IPR032675">
    <property type="entry name" value="LRR_dom_sf"/>
</dbReference>
<keyword evidence="2" id="KW-1185">Reference proteome</keyword>
<evidence type="ECO:0000313" key="1">
    <source>
        <dbReference type="EMBL" id="GJM99122.1"/>
    </source>
</evidence>
<sequence>MPKLSKLFISECKKITGLVVVGQHQLLQKSKEEELAEGLLLLPPQLQELEFYDLPELMLLRPDSVDNSKGGGKGGGLQGLCSLRSLRIWKCPKLLPSYLSSSSSCFPFPTSLQTLLLNGMEGMETLAPLSNLTSLIELEIRGCGDLRGEGLWRLLAQGCLTQLTVGLTPNFFAGFVAPDAVCSSKLQSLQVEDVGIAGFLDARICRFLSSSLTKLLLQTDEKIERFTTQQEEALQLLTSLQQLHFWGWSKLRYLPGGLNRLPKLTELWIYKCPVVCSFPDLPDSLQELLIVMCPSIRTLPKSGLPRSLQVLNVQGADNVELRRQCRKLKGTIPIVRA</sequence>
<dbReference type="AlphaFoldDB" id="A0AAV5CM85"/>
<dbReference type="Gene3D" id="3.80.10.10">
    <property type="entry name" value="Ribonuclease Inhibitor"/>
    <property type="match status" value="2"/>
</dbReference>
<name>A0AAV5CM85_ELECO</name>
<reference evidence="1" key="1">
    <citation type="journal article" date="2018" name="DNA Res.">
        <title>Multiple hybrid de novo genome assembly of finger millet, an orphan allotetraploid crop.</title>
        <authorList>
            <person name="Hatakeyama M."/>
            <person name="Aluri S."/>
            <person name="Balachadran M.T."/>
            <person name="Sivarajan S.R."/>
            <person name="Patrignani A."/>
            <person name="Gruter S."/>
            <person name="Poveda L."/>
            <person name="Shimizu-Inatsugi R."/>
            <person name="Baeten J."/>
            <person name="Francoijs K.J."/>
            <person name="Nataraja K.N."/>
            <person name="Reddy Y.A.N."/>
            <person name="Phadnis S."/>
            <person name="Ravikumar R.L."/>
            <person name="Schlapbach R."/>
            <person name="Sreeman S.M."/>
            <person name="Shimizu K.K."/>
        </authorList>
    </citation>
    <scope>NUCLEOTIDE SEQUENCE</scope>
</reference>
<dbReference type="EMBL" id="BQKI01000007">
    <property type="protein sequence ID" value="GJM99122.1"/>
    <property type="molecule type" value="Genomic_DNA"/>
</dbReference>
<reference evidence="1" key="2">
    <citation type="submission" date="2021-12" db="EMBL/GenBank/DDBJ databases">
        <title>Resequencing data analysis of finger millet.</title>
        <authorList>
            <person name="Hatakeyama M."/>
            <person name="Aluri S."/>
            <person name="Balachadran M.T."/>
            <person name="Sivarajan S.R."/>
            <person name="Poveda L."/>
            <person name="Shimizu-Inatsugi R."/>
            <person name="Schlapbach R."/>
            <person name="Sreeman S.M."/>
            <person name="Shimizu K.K."/>
        </authorList>
    </citation>
    <scope>NUCLEOTIDE SEQUENCE</scope>
</reference>
<dbReference type="PANTHER" id="PTHR36766">
    <property type="entry name" value="PLANT BROAD-SPECTRUM MILDEW RESISTANCE PROTEIN RPW8"/>
    <property type="match status" value="1"/>
</dbReference>
<evidence type="ECO:0000313" key="2">
    <source>
        <dbReference type="Proteomes" id="UP001054889"/>
    </source>
</evidence>
<comment type="caution">
    <text evidence="1">The sequence shown here is derived from an EMBL/GenBank/DDBJ whole genome shotgun (WGS) entry which is preliminary data.</text>
</comment>
<organism evidence="1 2">
    <name type="scientific">Eleusine coracana subsp. coracana</name>
    <dbReference type="NCBI Taxonomy" id="191504"/>
    <lineage>
        <taxon>Eukaryota</taxon>
        <taxon>Viridiplantae</taxon>
        <taxon>Streptophyta</taxon>
        <taxon>Embryophyta</taxon>
        <taxon>Tracheophyta</taxon>
        <taxon>Spermatophyta</taxon>
        <taxon>Magnoliopsida</taxon>
        <taxon>Liliopsida</taxon>
        <taxon>Poales</taxon>
        <taxon>Poaceae</taxon>
        <taxon>PACMAD clade</taxon>
        <taxon>Chloridoideae</taxon>
        <taxon>Cynodonteae</taxon>
        <taxon>Eleusininae</taxon>
        <taxon>Eleusine</taxon>
    </lineage>
</organism>
<proteinExistence type="predicted"/>
<gene>
    <name evidence="1" type="primary">ga16193</name>
    <name evidence="1" type="ORF">PR202_ga16193</name>
</gene>
<protein>
    <submittedName>
        <fullName evidence="1">Uncharacterized protein</fullName>
    </submittedName>
</protein>
<dbReference type="PANTHER" id="PTHR36766:SF70">
    <property type="entry name" value="DISEASE RESISTANCE PROTEIN RGA4"/>
    <property type="match status" value="1"/>
</dbReference>
<dbReference type="Proteomes" id="UP001054889">
    <property type="component" value="Unassembled WGS sequence"/>
</dbReference>
<accession>A0AAV5CM85</accession>
<dbReference type="SUPFAM" id="SSF52058">
    <property type="entry name" value="L domain-like"/>
    <property type="match status" value="1"/>
</dbReference>